<gene>
    <name evidence="1" type="ORF">K443DRAFT_11117</name>
</gene>
<name>A0A0C9XDG9_9AGAR</name>
<keyword evidence="2" id="KW-1185">Reference proteome</keyword>
<evidence type="ECO:0000313" key="2">
    <source>
        <dbReference type="Proteomes" id="UP000054477"/>
    </source>
</evidence>
<protein>
    <submittedName>
        <fullName evidence="1">Uncharacterized protein</fullName>
    </submittedName>
</protein>
<dbReference type="STRING" id="1095629.A0A0C9XDG9"/>
<dbReference type="HOGENOM" id="CLU_868967_0_0_1"/>
<evidence type="ECO:0000313" key="1">
    <source>
        <dbReference type="EMBL" id="KIJ95766.1"/>
    </source>
</evidence>
<organism evidence="1 2">
    <name type="scientific">Laccaria amethystina LaAM-08-1</name>
    <dbReference type="NCBI Taxonomy" id="1095629"/>
    <lineage>
        <taxon>Eukaryota</taxon>
        <taxon>Fungi</taxon>
        <taxon>Dikarya</taxon>
        <taxon>Basidiomycota</taxon>
        <taxon>Agaricomycotina</taxon>
        <taxon>Agaricomycetes</taxon>
        <taxon>Agaricomycetidae</taxon>
        <taxon>Agaricales</taxon>
        <taxon>Agaricineae</taxon>
        <taxon>Hydnangiaceae</taxon>
        <taxon>Laccaria</taxon>
    </lineage>
</organism>
<dbReference type="Proteomes" id="UP000054477">
    <property type="component" value="Unassembled WGS sequence"/>
</dbReference>
<dbReference type="EMBL" id="KN838743">
    <property type="protein sequence ID" value="KIJ95766.1"/>
    <property type="molecule type" value="Genomic_DNA"/>
</dbReference>
<sequence>MSLFLTATQYPFQSPSNRLRIARRWIHCADRNQHSSAIDAYEASIQALPQVAALSLDVASRQDAMTAGSDGLARDAARCAIRSGRMDKAIELLEAGRSIFWSQVLSLRSPFDQLHKIAPELADKLRNIATKLEIGSHRDVFSEILDNRKKLSIDQEAARLNRLNEEWAQSIHEVRTLSGFEDFLRPSRLSSLKVAASEHPVVILIANDDESHCLIMTSTIIHHIPLPNLGTPVLKALAHTIRIAGSQSSISQSLIDQTQDINIKLLGEERAGRVSSNIQLKSSDDMFKSVLRMLWDELVKPGINFLDIRVSQYILYIKAQ</sequence>
<dbReference type="OrthoDB" id="3049214at2759"/>
<dbReference type="AlphaFoldDB" id="A0A0C9XDG9"/>
<reference evidence="2" key="2">
    <citation type="submission" date="2015-01" db="EMBL/GenBank/DDBJ databases">
        <title>Evolutionary Origins and Diversification of the Mycorrhizal Mutualists.</title>
        <authorList>
            <consortium name="DOE Joint Genome Institute"/>
            <consortium name="Mycorrhizal Genomics Consortium"/>
            <person name="Kohler A."/>
            <person name="Kuo A."/>
            <person name="Nagy L.G."/>
            <person name="Floudas D."/>
            <person name="Copeland A."/>
            <person name="Barry K.W."/>
            <person name="Cichocki N."/>
            <person name="Veneault-Fourrey C."/>
            <person name="LaButti K."/>
            <person name="Lindquist E.A."/>
            <person name="Lipzen A."/>
            <person name="Lundell T."/>
            <person name="Morin E."/>
            <person name="Murat C."/>
            <person name="Riley R."/>
            <person name="Ohm R."/>
            <person name="Sun H."/>
            <person name="Tunlid A."/>
            <person name="Henrissat B."/>
            <person name="Grigoriev I.V."/>
            <person name="Hibbett D.S."/>
            <person name="Martin F."/>
        </authorList>
    </citation>
    <scope>NUCLEOTIDE SEQUENCE [LARGE SCALE GENOMIC DNA]</scope>
    <source>
        <strain evidence="2">LaAM-08-1</strain>
    </source>
</reference>
<reference evidence="1 2" key="1">
    <citation type="submission" date="2014-04" db="EMBL/GenBank/DDBJ databases">
        <authorList>
            <consortium name="DOE Joint Genome Institute"/>
            <person name="Kuo A."/>
            <person name="Kohler A."/>
            <person name="Nagy L.G."/>
            <person name="Floudas D."/>
            <person name="Copeland A."/>
            <person name="Barry K.W."/>
            <person name="Cichocki N."/>
            <person name="Veneault-Fourrey C."/>
            <person name="LaButti K."/>
            <person name="Lindquist E.A."/>
            <person name="Lipzen A."/>
            <person name="Lundell T."/>
            <person name="Morin E."/>
            <person name="Murat C."/>
            <person name="Sun H."/>
            <person name="Tunlid A."/>
            <person name="Henrissat B."/>
            <person name="Grigoriev I.V."/>
            <person name="Hibbett D.S."/>
            <person name="Martin F."/>
            <person name="Nordberg H.P."/>
            <person name="Cantor M.N."/>
            <person name="Hua S.X."/>
        </authorList>
    </citation>
    <scope>NUCLEOTIDE SEQUENCE [LARGE SCALE GENOMIC DNA]</scope>
    <source>
        <strain evidence="1 2">LaAM-08-1</strain>
    </source>
</reference>
<accession>A0A0C9XDG9</accession>
<proteinExistence type="predicted"/>